<dbReference type="OrthoDB" id="5905318at2759"/>
<evidence type="ECO:0000313" key="2">
    <source>
        <dbReference type="EMBL" id="PIC14403.1"/>
    </source>
</evidence>
<organism evidence="2 3">
    <name type="scientific">Caenorhabditis nigoni</name>
    <dbReference type="NCBI Taxonomy" id="1611254"/>
    <lineage>
        <taxon>Eukaryota</taxon>
        <taxon>Metazoa</taxon>
        <taxon>Ecdysozoa</taxon>
        <taxon>Nematoda</taxon>
        <taxon>Chromadorea</taxon>
        <taxon>Rhabditida</taxon>
        <taxon>Rhabditina</taxon>
        <taxon>Rhabditomorpha</taxon>
        <taxon>Rhabditoidea</taxon>
        <taxon>Rhabditidae</taxon>
        <taxon>Peloderinae</taxon>
        <taxon>Caenorhabditis</taxon>
    </lineage>
</organism>
<proteinExistence type="predicted"/>
<keyword evidence="3" id="KW-1185">Reference proteome</keyword>
<gene>
    <name evidence="2" type="ORF">B9Z55_026732</name>
</gene>
<reference evidence="3" key="1">
    <citation type="submission" date="2017-10" db="EMBL/GenBank/DDBJ databases">
        <title>Rapid genome shrinkage in a self-fertile nematode reveals novel sperm competition proteins.</title>
        <authorList>
            <person name="Yin D."/>
            <person name="Schwarz E.M."/>
            <person name="Thomas C.G."/>
            <person name="Felde R.L."/>
            <person name="Korf I.F."/>
            <person name="Cutter A.D."/>
            <person name="Schartner C.M."/>
            <person name="Ralston E.J."/>
            <person name="Meyer B.J."/>
            <person name="Haag E.S."/>
        </authorList>
    </citation>
    <scope>NUCLEOTIDE SEQUENCE [LARGE SCALE GENOMIC DNA]</scope>
    <source>
        <strain evidence="3">JU1422</strain>
    </source>
</reference>
<evidence type="ECO:0008006" key="4">
    <source>
        <dbReference type="Google" id="ProtNLM"/>
    </source>
</evidence>
<protein>
    <recommendedName>
        <fullName evidence="4">SCP domain-containing protein</fullName>
    </recommendedName>
</protein>
<dbReference type="AlphaFoldDB" id="A0A2G5SHN2"/>
<accession>A0A2G5SHN2</accession>
<evidence type="ECO:0000256" key="1">
    <source>
        <dbReference type="SAM" id="SignalP"/>
    </source>
</evidence>
<dbReference type="EMBL" id="PDUG01000007">
    <property type="protein sequence ID" value="PIC14403.1"/>
    <property type="molecule type" value="Genomic_DNA"/>
</dbReference>
<name>A0A2G5SHN2_9PELO</name>
<sequence length="127" mass="13805">MMNMLILLLPLVSTAYSYAPMSLQGCADEINTNRSELANELSIANMNKLAYNPKLETKILEKVRYYEGCPVKSVEYEDGFIFGLDVKDSDGLLFHLASNAGSTEIACVEAKCEASGELITSAVVDIG</sequence>
<dbReference type="Proteomes" id="UP000230233">
    <property type="component" value="Unassembled WGS sequence"/>
</dbReference>
<comment type="caution">
    <text evidence="2">The sequence shown here is derived from an EMBL/GenBank/DDBJ whole genome shotgun (WGS) entry which is preliminary data.</text>
</comment>
<evidence type="ECO:0000313" key="3">
    <source>
        <dbReference type="Proteomes" id="UP000230233"/>
    </source>
</evidence>
<feature type="signal peptide" evidence="1">
    <location>
        <begin position="1"/>
        <end position="17"/>
    </location>
</feature>
<keyword evidence="1" id="KW-0732">Signal</keyword>
<feature type="chain" id="PRO_5013935816" description="SCP domain-containing protein" evidence="1">
    <location>
        <begin position="18"/>
        <end position="127"/>
    </location>
</feature>